<gene>
    <name evidence="1" type="ORF">Aru02nite_11910</name>
</gene>
<reference evidence="1" key="1">
    <citation type="submission" date="2021-01" db="EMBL/GenBank/DDBJ databases">
        <title>Whole genome shotgun sequence of Actinocatenispora rupis NBRC 107355.</title>
        <authorList>
            <person name="Komaki H."/>
            <person name="Tamura T."/>
        </authorList>
    </citation>
    <scope>NUCLEOTIDE SEQUENCE</scope>
    <source>
        <strain evidence="1">NBRC 107355</strain>
    </source>
</reference>
<proteinExistence type="predicted"/>
<evidence type="ECO:0008006" key="3">
    <source>
        <dbReference type="Google" id="ProtNLM"/>
    </source>
</evidence>
<dbReference type="AlphaFoldDB" id="A0A8J3J546"/>
<comment type="caution">
    <text evidence="1">The sequence shown here is derived from an EMBL/GenBank/DDBJ whole genome shotgun (WGS) entry which is preliminary data.</text>
</comment>
<dbReference type="PANTHER" id="PTHR36221:SF1">
    <property type="entry name" value="DUF742 DOMAIN-CONTAINING PROTEIN"/>
    <property type="match status" value="1"/>
</dbReference>
<accession>A0A8J3J546</accession>
<dbReference type="Pfam" id="PF05331">
    <property type="entry name" value="DUF742"/>
    <property type="match status" value="1"/>
</dbReference>
<dbReference type="EMBL" id="BOMB01000007">
    <property type="protein sequence ID" value="GID10302.1"/>
    <property type="molecule type" value="Genomic_DNA"/>
</dbReference>
<dbReference type="RefSeq" id="WP_275408585.1">
    <property type="nucleotide sequence ID" value="NZ_BAAAZM010000003.1"/>
</dbReference>
<evidence type="ECO:0000313" key="2">
    <source>
        <dbReference type="Proteomes" id="UP000612808"/>
    </source>
</evidence>
<keyword evidence="2" id="KW-1185">Reference proteome</keyword>
<protein>
    <recommendedName>
        <fullName evidence="3">DUF742 domain-containing protein</fullName>
    </recommendedName>
</protein>
<name>A0A8J3J546_9ACTN</name>
<dbReference type="InterPro" id="IPR007995">
    <property type="entry name" value="DUF742"/>
</dbReference>
<evidence type="ECO:0000313" key="1">
    <source>
        <dbReference type="EMBL" id="GID10302.1"/>
    </source>
</evidence>
<sequence>MYQTGQHAVPDGAGPLVRPYAMTHGRTRPSSDNFDLIALVVAADVPTPTVGLEPEHHVVLRLAQQPISVAEIAAHADLPVGVVRILLDDLRAGGCVQVKAPMSVAKMPNTRVLRAVINGLRAL</sequence>
<dbReference type="PANTHER" id="PTHR36221">
    <property type="entry name" value="DUF742 DOMAIN-CONTAINING PROTEIN"/>
    <property type="match status" value="1"/>
</dbReference>
<dbReference type="Proteomes" id="UP000612808">
    <property type="component" value="Unassembled WGS sequence"/>
</dbReference>
<organism evidence="1 2">
    <name type="scientific">Actinocatenispora rupis</name>
    <dbReference type="NCBI Taxonomy" id="519421"/>
    <lineage>
        <taxon>Bacteria</taxon>
        <taxon>Bacillati</taxon>
        <taxon>Actinomycetota</taxon>
        <taxon>Actinomycetes</taxon>
        <taxon>Micromonosporales</taxon>
        <taxon>Micromonosporaceae</taxon>
        <taxon>Actinocatenispora</taxon>
    </lineage>
</organism>